<gene>
    <name evidence="1" type="ORF">TIFTF001_016694</name>
</gene>
<evidence type="ECO:0000313" key="2">
    <source>
        <dbReference type="Proteomes" id="UP001187192"/>
    </source>
</evidence>
<dbReference type="EMBL" id="BTGU01000025">
    <property type="protein sequence ID" value="GMN47519.1"/>
    <property type="molecule type" value="Genomic_DNA"/>
</dbReference>
<comment type="caution">
    <text evidence="1">The sequence shown here is derived from an EMBL/GenBank/DDBJ whole genome shotgun (WGS) entry which is preliminary data.</text>
</comment>
<evidence type="ECO:0000313" key="1">
    <source>
        <dbReference type="EMBL" id="GMN47519.1"/>
    </source>
</evidence>
<reference evidence="1" key="1">
    <citation type="submission" date="2023-07" db="EMBL/GenBank/DDBJ databases">
        <title>draft genome sequence of fig (Ficus carica).</title>
        <authorList>
            <person name="Takahashi T."/>
            <person name="Nishimura K."/>
        </authorList>
    </citation>
    <scope>NUCLEOTIDE SEQUENCE</scope>
</reference>
<proteinExistence type="predicted"/>
<keyword evidence="2" id="KW-1185">Reference proteome</keyword>
<sequence>MLAERRREMCLVRMAESRGENHGRNHNRINVIQIGKTRRCHYFTGFSDSGAMIPQSSRAPTPTP</sequence>
<accession>A0AA88A0V6</accession>
<organism evidence="1 2">
    <name type="scientific">Ficus carica</name>
    <name type="common">Common fig</name>
    <dbReference type="NCBI Taxonomy" id="3494"/>
    <lineage>
        <taxon>Eukaryota</taxon>
        <taxon>Viridiplantae</taxon>
        <taxon>Streptophyta</taxon>
        <taxon>Embryophyta</taxon>
        <taxon>Tracheophyta</taxon>
        <taxon>Spermatophyta</taxon>
        <taxon>Magnoliopsida</taxon>
        <taxon>eudicotyledons</taxon>
        <taxon>Gunneridae</taxon>
        <taxon>Pentapetalae</taxon>
        <taxon>rosids</taxon>
        <taxon>fabids</taxon>
        <taxon>Rosales</taxon>
        <taxon>Moraceae</taxon>
        <taxon>Ficeae</taxon>
        <taxon>Ficus</taxon>
    </lineage>
</organism>
<protein>
    <submittedName>
        <fullName evidence="1">Uncharacterized protein</fullName>
    </submittedName>
</protein>
<dbReference type="AlphaFoldDB" id="A0AA88A0V6"/>
<dbReference type="Proteomes" id="UP001187192">
    <property type="component" value="Unassembled WGS sequence"/>
</dbReference>
<name>A0AA88A0V6_FICCA</name>